<dbReference type="HOGENOM" id="CLU_005679_13_6_1"/>
<keyword evidence="2" id="KW-1133">Transmembrane helix</keyword>
<dbReference type="GO" id="GO:0016747">
    <property type="term" value="F:acyltransferase activity, transferring groups other than amino-acyl groups"/>
    <property type="evidence" value="ECO:0007669"/>
    <property type="project" value="InterPro"/>
</dbReference>
<feature type="region of interest" description="Disordered" evidence="1">
    <location>
        <begin position="1"/>
        <end position="36"/>
    </location>
</feature>
<dbReference type="PANTHER" id="PTHR23028">
    <property type="entry name" value="ACETYLTRANSFERASE"/>
    <property type="match status" value="1"/>
</dbReference>
<dbReference type="InterPro" id="IPR050879">
    <property type="entry name" value="Acyltransferase_3"/>
</dbReference>
<dbReference type="STRING" id="1016849.A0A0D1YD06"/>
<evidence type="ECO:0000256" key="1">
    <source>
        <dbReference type="SAM" id="MobiDB-lite"/>
    </source>
</evidence>
<dbReference type="PANTHER" id="PTHR23028:SF134">
    <property type="entry name" value="PUTATIVE (AFU_ORTHOLOGUE AFUA_4G08520)-RELATED"/>
    <property type="match status" value="1"/>
</dbReference>
<dbReference type="InterPro" id="IPR002656">
    <property type="entry name" value="Acyl_transf_3_dom"/>
</dbReference>
<reference evidence="4 5" key="1">
    <citation type="submission" date="2015-01" db="EMBL/GenBank/DDBJ databases">
        <title>The Genome Sequence of Exophiala sideris CBS121828.</title>
        <authorList>
            <consortium name="The Broad Institute Genomics Platform"/>
            <person name="Cuomo C."/>
            <person name="de Hoog S."/>
            <person name="Gorbushina A."/>
            <person name="Stielow B."/>
            <person name="Teixiera M."/>
            <person name="Abouelleil A."/>
            <person name="Chapman S.B."/>
            <person name="Priest M."/>
            <person name="Young S.K."/>
            <person name="Wortman J."/>
            <person name="Nusbaum C."/>
            <person name="Birren B."/>
        </authorList>
    </citation>
    <scope>NUCLEOTIDE SEQUENCE [LARGE SCALE GENOMIC DNA]</scope>
    <source>
        <strain evidence="4 5">CBS 121828</strain>
    </source>
</reference>
<feature type="region of interest" description="Disordered" evidence="1">
    <location>
        <begin position="67"/>
        <end position="86"/>
    </location>
</feature>
<name>A0A0D1YD06_9EURO</name>
<feature type="compositionally biased region" description="Low complexity" evidence="1">
    <location>
        <begin position="77"/>
        <end position="86"/>
    </location>
</feature>
<sequence length="542" mass="61463">MVEDGPTKAQERGDGADDSALDGLKDDEHTNSIPLRVYTGDELAKTISFTGQDEDDCTEEIPLIAQEDQQGDDHSEPSPSLFSPSRFPRIFDRLRRYAQSTGQVLKNALPTYCVPSQISPPGDRPTAYLDALRGYAAFIVYIFHLYGRKGEVTWQHLPFVSTLFSGSGMVSLFYVISGYVLGYSLLLNMHRLEEGPMLHRLASSTFRRYMRLYGSSVIALLITLVSLRLRLYDGVYFIQIYHESLGAQLAHWFSDVFKFCNPFSRNITDLKDSHPLSSDYLPQMWTIPVEYRGSVFLFAFCTAICKLTPRARMLSMWLVIVASYCWQAVYIAEFTGGLFIAQLSISRHPERVSLPPQLPINNDDDDDGKPDRNQSLISQIVHVATFIVGFILLGEIEADDLQTNLLLWGPFPWAYLNKCIPPWWPDTGRYVFWLGWGSLAVVYSLESCPVLQRPLGWKVSRYLGDISFGLYTMHVPFGMGIKQQFLDPWRETLLGDAVYGYILMALVTTLIVITAADYFARIDRAVVRCAGRLQDGWFTSWD</sequence>
<organism evidence="4 5">
    <name type="scientific">Exophiala sideris</name>
    <dbReference type="NCBI Taxonomy" id="1016849"/>
    <lineage>
        <taxon>Eukaryota</taxon>
        <taxon>Fungi</taxon>
        <taxon>Dikarya</taxon>
        <taxon>Ascomycota</taxon>
        <taxon>Pezizomycotina</taxon>
        <taxon>Eurotiomycetes</taxon>
        <taxon>Chaetothyriomycetidae</taxon>
        <taxon>Chaetothyriales</taxon>
        <taxon>Herpotrichiellaceae</taxon>
        <taxon>Exophiala</taxon>
    </lineage>
</organism>
<keyword evidence="2" id="KW-0812">Transmembrane</keyword>
<dbReference type="AlphaFoldDB" id="A0A0D1YD06"/>
<dbReference type="EMBL" id="KN846953">
    <property type="protein sequence ID" value="KIV80862.1"/>
    <property type="molecule type" value="Genomic_DNA"/>
</dbReference>
<evidence type="ECO:0000256" key="2">
    <source>
        <dbReference type="SAM" id="Phobius"/>
    </source>
</evidence>
<feature type="transmembrane region" description="Helical" evidence="2">
    <location>
        <begin position="501"/>
        <end position="520"/>
    </location>
</feature>
<feature type="transmembrane region" description="Helical" evidence="2">
    <location>
        <begin position="317"/>
        <end position="345"/>
    </location>
</feature>
<evidence type="ECO:0000259" key="3">
    <source>
        <dbReference type="Pfam" id="PF01757"/>
    </source>
</evidence>
<keyword evidence="2" id="KW-0472">Membrane</keyword>
<feature type="transmembrane region" description="Helical" evidence="2">
    <location>
        <begin position="209"/>
        <end position="227"/>
    </location>
</feature>
<feature type="domain" description="Acyltransferase 3" evidence="3">
    <location>
        <begin position="127"/>
        <end position="513"/>
    </location>
</feature>
<protein>
    <recommendedName>
        <fullName evidence="3">Acyltransferase 3 domain-containing protein</fullName>
    </recommendedName>
</protein>
<dbReference type="Proteomes" id="UP000053599">
    <property type="component" value="Unassembled WGS sequence"/>
</dbReference>
<evidence type="ECO:0000313" key="5">
    <source>
        <dbReference type="Proteomes" id="UP000053599"/>
    </source>
</evidence>
<evidence type="ECO:0000313" key="4">
    <source>
        <dbReference type="EMBL" id="KIV80862.1"/>
    </source>
</evidence>
<feature type="compositionally biased region" description="Basic and acidic residues" evidence="1">
    <location>
        <begin position="1"/>
        <end position="15"/>
    </location>
</feature>
<dbReference type="Pfam" id="PF01757">
    <property type="entry name" value="Acyl_transf_3"/>
    <property type="match status" value="1"/>
</dbReference>
<gene>
    <name evidence="4" type="ORF">PV11_08337</name>
</gene>
<dbReference type="OrthoDB" id="5819582at2759"/>
<feature type="transmembrane region" description="Helical" evidence="2">
    <location>
        <begin position="376"/>
        <end position="393"/>
    </location>
</feature>
<accession>A0A0D1YD06</accession>
<feature type="transmembrane region" description="Helical" evidence="2">
    <location>
        <begin position="166"/>
        <end position="188"/>
    </location>
</feature>
<proteinExistence type="predicted"/>